<dbReference type="Pfam" id="PF14435">
    <property type="entry name" value="SUKH-4"/>
    <property type="match status" value="1"/>
</dbReference>
<name>A0A949JSG5_9ACTN</name>
<protein>
    <submittedName>
        <fullName evidence="1">SUKH-4 family immunity protein</fullName>
    </submittedName>
</protein>
<evidence type="ECO:0000313" key="1">
    <source>
        <dbReference type="EMBL" id="MBU7600406.1"/>
    </source>
</evidence>
<sequence>MREFALPEGADPFNVSAAARRVAALRVPLQVGPYFRTSAQEPVVLGEFAAAAGRQVRQERCAGWARFGTDRGFELCADGEGVVRAVLLDYQEDHRFVNSSPEAFATGLLDLRRALGVILGTDDPQAASTAYDSLSQRLRETDPQAFEERESWWPLVLDDIRDTANAQWYAAFEYLDHSGQKQIVTQGSAVSLHPEERLWDSLRSAGLEAEQVLRVHTDLQPCFMPGHYCSMWLAQVFPEAGMTHSFPYGESAESRAAGLRRMAEEAGS</sequence>
<reference evidence="1" key="1">
    <citation type="submission" date="2021-06" db="EMBL/GenBank/DDBJ databases">
        <title>Sequencing of actinobacteria type strains.</title>
        <authorList>
            <person name="Nguyen G.-S."/>
            <person name="Wentzel A."/>
        </authorList>
    </citation>
    <scope>NUCLEOTIDE SEQUENCE</scope>
    <source>
        <strain evidence="1">P38-E01</strain>
    </source>
</reference>
<organism evidence="1 2">
    <name type="scientific">Streptomyces tardus</name>
    <dbReference type="NCBI Taxonomy" id="2780544"/>
    <lineage>
        <taxon>Bacteria</taxon>
        <taxon>Bacillati</taxon>
        <taxon>Actinomycetota</taxon>
        <taxon>Actinomycetes</taxon>
        <taxon>Kitasatosporales</taxon>
        <taxon>Streptomycetaceae</taxon>
        <taxon>Streptomyces</taxon>
    </lineage>
</organism>
<comment type="caution">
    <text evidence="1">The sequence shown here is derived from an EMBL/GenBank/DDBJ whole genome shotgun (WGS) entry which is preliminary data.</text>
</comment>
<keyword evidence="2" id="KW-1185">Reference proteome</keyword>
<proteinExistence type="predicted"/>
<dbReference type="InterPro" id="IPR025851">
    <property type="entry name" value="SUKH-4"/>
</dbReference>
<dbReference type="Pfam" id="PF14440">
    <property type="entry name" value="XOO_2897-deam"/>
    <property type="match status" value="1"/>
</dbReference>
<dbReference type="EMBL" id="JAELVF020000004">
    <property type="protein sequence ID" value="MBU7600406.1"/>
    <property type="molecule type" value="Genomic_DNA"/>
</dbReference>
<evidence type="ECO:0000313" key="2">
    <source>
        <dbReference type="Proteomes" id="UP000694501"/>
    </source>
</evidence>
<dbReference type="AlphaFoldDB" id="A0A949JSG5"/>
<accession>A0A949JSG5</accession>
<dbReference type="InterPro" id="IPR032722">
    <property type="entry name" value="Deaminase_XOO_2897"/>
</dbReference>
<dbReference type="Proteomes" id="UP000694501">
    <property type="component" value="Unassembled WGS sequence"/>
</dbReference>
<gene>
    <name evidence="1" type="ORF">JGS22_022930</name>
</gene>
<dbReference type="RefSeq" id="WP_211039536.1">
    <property type="nucleotide sequence ID" value="NZ_JAELVF020000004.1"/>
</dbReference>